<evidence type="ECO:0000259" key="4">
    <source>
        <dbReference type="PROSITE" id="PS50893"/>
    </source>
</evidence>
<dbReference type="SMART" id="SM00382">
    <property type="entry name" value="AAA"/>
    <property type="match status" value="1"/>
</dbReference>
<keyword evidence="1" id="KW-0813">Transport</keyword>
<dbReference type="PANTHER" id="PTHR42781:SF4">
    <property type="entry name" value="SPERMIDINE_PUTRESCINE IMPORT ATP-BINDING PROTEIN POTA"/>
    <property type="match status" value="1"/>
</dbReference>
<dbReference type="InterPro" id="IPR003439">
    <property type="entry name" value="ABC_transporter-like_ATP-bd"/>
</dbReference>
<dbReference type="EMBL" id="CP042261">
    <property type="protein sequence ID" value="QDY69549.1"/>
    <property type="molecule type" value="Genomic_DNA"/>
</dbReference>
<reference evidence="5 6" key="1">
    <citation type="submission" date="2019-07" db="EMBL/GenBank/DDBJ databases">
        <title>Litoreibacter alkalisoli sp. nov., isolated from saline-alkaline soil.</title>
        <authorList>
            <person name="Wang S."/>
            <person name="Xu L."/>
            <person name="Xing Y.-T."/>
            <person name="Sun J.-Q."/>
        </authorList>
    </citation>
    <scope>NUCLEOTIDE SEQUENCE [LARGE SCALE GENOMIC DNA]</scope>
    <source>
        <strain evidence="5 6">LN3S51</strain>
    </source>
</reference>
<dbReference type="AlphaFoldDB" id="A0A5B8I7K7"/>
<dbReference type="Proteomes" id="UP000318483">
    <property type="component" value="Chromosome"/>
</dbReference>
<dbReference type="PROSITE" id="PS50893">
    <property type="entry name" value="ABC_TRANSPORTER_2"/>
    <property type="match status" value="1"/>
</dbReference>
<dbReference type="OrthoDB" id="9802264at2"/>
<dbReference type="Gene3D" id="3.40.50.300">
    <property type="entry name" value="P-loop containing nucleotide triphosphate hydrolases"/>
    <property type="match status" value="1"/>
</dbReference>
<evidence type="ECO:0000313" key="6">
    <source>
        <dbReference type="Proteomes" id="UP000318483"/>
    </source>
</evidence>
<dbReference type="PANTHER" id="PTHR42781">
    <property type="entry name" value="SPERMIDINE/PUTRESCINE IMPORT ATP-BINDING PROTEIN POTA"/>
    <property type="match status" value="1"/>
</dbReference>
<dbReference type="InterPro" id="IPR050093">
    <property type="entry name" value="ABC_SmlMolc_Importer"/>
</dbReference>
<evidence type="ECO:0000313" key="5">
    <source>
        <dbReference type="EMBL" id="QDY69549.1"/>
    </source>
</evidence>
<feature type="domain" description="ABC transporter" evidence="4">
    <location>
        <begin position="22"/>
        <end position="241"/>
    </location>
</feature>
<dbReference type="InterPro" id="IPR027417">
    <property type="entry name" value="P-loop_NTPase"/>
</dbReference>
<dbReference type="Pfam" id="PF00005">
    <property type="entry name" value="ABC_tran"/>
    <property type="match status" value="1"/>
</dbReference>
<dbReference type="RefSeq" id="WP_146364927.1">
    <property type="nucleotide sequence ID" value="NZ_CP042261.1"/>
</dbReference>
<keyword evidence="6" id="KW-1185">Reference proteome</keyword>
<proteinExistence type="predicted"/>
<dbReference type="SUPFAM" id="SSF52540">
    <property type="entry name" value="P-loop containing nucleoside triphosphate hydrolases"/>
    <property type="match status" value="1"/>
</dbReference>
<keyword evidence="3 5" id="KW-0067">ATP-binding</keyword>
<sequence length="249" mass="27075">MRDLIDDDLATAEVASLPPPLLEARGLSYAVYRKPIIHNLDLRVEPNRRLVILGANGSGKTTLLRLLHGLILPSSGHIETNTLHPNAMVFQKPTLLRRSVRANLDFALKAYGVARTARRQSVTDALACARLQEKADQPARSLSGGEQQRLACARALACRPSILFLDEPTASLDPASTQMIEAQLEAATADGVTLVLVTHDAGQARRMADDIIFLHAGRIVERQSAVDFFNTPRSASAQAWLAGELYVDP</sequence>
<keyword evidence="2" id="KW-0547">Nucleotide-binding</keyword>
<organism evidence="5 6">
    <name type="scientific">Qingshengfaniella alkalisoli</name>
    <dbReference type="NCBI Taxonomy" id="2599296"/>
    <lineage>
        <taxon>Bacteria</taxon>
        <taxon>Pseudomonadati</taxon>
        <taxon>Pseudomonadota</taxon>
        <taxon>Alphaproteobacteria</taxon>
        <taxon>Rhodobacterales</taxon>
        <taxon>Paracoccaceae</taxon>
        <taxon>Qingshengfaniella</taxon>
    </lineage>
</organism>
<dbReference type="InterPro" id="IPR003593">
    <property type="entry name" value="AAA+_ATPase"/>
</dbReference>
<gene>
    <name evidence="5" type="ORF">FPZ52_07890</name>
</gene>
<protein>
    <submittedName>
        <fullName evidence="5">ATP-binding cassette domain-containing protein</fullName>
    </submittedName>
</protein>
<accession>A0A5B8I7K7</accession>
<evidence type="ECO:0000256" key="2">
    <source>
        <dbReference type="ARBA" id="ARBA00022741"/>
    </source>
</evidence>
<evidence type="ECO:0000256" key="1">
    <source>
        <dbReference type="ARBA" id="ARBA00022448"/>
    </source>
</evidence>
<evidence type="ECO:0000256" key="3">
    <source>
        <dbReference type="ARBA" id="ARBA00022840"/>
    </source>
</evidence>
<dbReference type="GO" id="GO:0005524">
    <property type="term" value="F:ATP binding"/>
    <property type="evidence" value="ECO:0007669"/>
    <property type="project" value="UniProtKB-KW"/>
</dbReference>
<dbReference type="KEGG" id="lit:FPZ52_07890"/>
<dbReference type="GO" id="GO:0016887">
    <property type="term" value="F:ATP hydrolysis activity"/>
    <property type="evidence" value="ECO:0007669"/>
    <property type="project" value="InterPro"/>
</dbReference>
<name>A0A5B8I7K7_9RHOB</name>